<evidence type="ECO:0000313" key="1">
    <source>
        <dbReference type="EMBL" id="AEP13061.1"/>
    </source>
</evidence>
<sequence>MFDMVIRLLVMKLVVAYFKMYQMNR</sequence>
<accession>G2LJP4</accession>
<name>G2LJP4_CHLTF</name>
<dbReference type="AlphaFoldDB" id="G2LJP4"/>
<protein>
    <submittedName>
        <fullName evidence="1">Uncharacterized protein</fullName>
    </submittedName>
</protein>
<dbReference type="KEGG" id="ctm:Cabther_B0055"/>
<proteinExistence type="predicted"/>
<dbReference type="Proteomes" id="UP000006791">
    <property type="component" value="Chromosome 2"/>
</dbReference>
<evidence type="ECO:0000313" key="2">
    <source>
        <dbReference type="Proteomes" id="UP000006791"/>
    </source>
</evidence>
<gene>
    <name evidence="1" type="ordered locus">Cabther_B0055</name>
</gene>
<dbReference type="EMBL" id="CP002515">
    <property type="protein sequence ID" value="AEP13061.1"/>
    <property type="molecule type" value="Genomic_DNA"/>
</dbReference>
<organism evidence="1 2">
    <name type="scientific">Chloracidobacterium thermophilum (strain B)</name>
    <dbReference type="NCBI Taxonomy" id="981222"/>
    <lineage>
        <taxon>Bacteria</taxon>
        <taxon>Pseudomonadati</taxon>
        <taxon>Acidobacteriota</taxon>
        <taxon>Terriglobia</taxon>
        <taxon>Terriglobales</taxon>
        <taxon>Acidobacteriaceae</taxon>
        <taxon>Chloracidobacterium</taxon>
    </lineage>
</organism>
<keyword evidence="2" id="KW-1185">Reference proteome</keyword>
<reference evidence="1 2" key="1">
    <citation type="journal article" date="2012" name="Environ. Microbiol.">
        <title>Complete genome of Candidatus Chloracidobacterium thermophilum, a chlorophyll-based photoheterotroph belonging to the phylum Acidobacteria.</title>
        <authorList>
            <person name="Garcia Costas A.M."/>
            <person name="Liu Z."/>
            <person name="Tomsho L.P."/>
            <person name="Schuster S.C."/>
            <person name="Ward D.M."/>
            <person name="Bryant D.A."/>
        </authorList>
    </citation>
    <scope>NUCLEOTIDE SEQUENCE [LARGE SCALE GENOMIC DNA]</scope>
    <source>
        <strain evidence="1 2">B</strain>
    </source>
</reference>
<dbReference type="HOGENOM" id="CLU_3418838_0_0_0"/>